<protein>
    <submittedName>
        <fullName evidence="1">Uncharacterized protein</fullName>
    </submittedName>
</protein>
<dbReference type="EMBL" id="MU266442">
    <property type="protein sequence ID" value="KAH7923792.1"/>
    <property type="molecule type" value="Genomic_DNA"/>
</dbReference>
<sequence length="93" mass="10081">MTGGVAVTICLRSGFHRDSRRQSVNEVALRTLAEITGADAPECWYIAGVAQKTTRRPGLFGLGVAGAMLLIFKELALWMSYNNSWAVAQVLVP</sequence>
<reference evidence="1" key="1">
    <citation type="journal article" date="2021" name="New Phytol.">
        <title>Evolutionary innovations through gain and loss of genes in the ectomycorrhizal Boletales.</title>
        <authorList>
            <person name="Wu G."/>
            <person name="Miyauchi S."/>
            <person name="Morin E."/>
            <person name="Kuo A."/>
            <person name="Drula E."/>
            <person name="Varga T."/>
            <person name="Kohler A."/>
            <person name="Feng B."/>
            <person name="Cao Y."/>
            <person name="Lipzen A."/>
            <person name="Daum C."/>
            <person name="Hundley H."/>
            <person name="Pangilinan J."/>
            <person name="Johnson J."/>
            <person name="Barry K."/>
            <person name="LaButti K."/>
            <person name="Ng V."/>
            <person name="Ahrendt S."/>
            <person name="Min B."/>
            <person name="Choi I.G."/>
            <person name="Park H."/>
            <person name="Plett J.M."/>
            <person name="Magnuson J."/>
            <person name="Spatafora J.W."/>
            <person name="Nagy L.G."/>
            <person name="Henrissat B."/>
            <person name="Grigoriev I.V."/>
            <person name="Yang Z.L."/>
            <person name="Xu J."/>
            <person name="Martin F.M."/>
        </authorList>
    </citation>
    <scope>NUCLEOTIDE SEQUENCE</scope>
    <source>
        <strain evidence="1">KUC20120723A-06</strain>
    </source>
</reference>
<gene>
    <name evidence="1" type="ORF">BV22DRAFT_560834</name>
</gene>
<dbReference type="Proteomes" id="UP000790709">
    <property type="component" value="Unassembled WGS sequence"/>
</dbReference>
<accession>A0ACB8BG59</accession>
<keyword evidence="2" id="KW-1185">Reference proteome</keyword>
<evidence type="ECO:0000313" key="2">
    <source>
        <dbReference type="Proteomes" id="UP000790709"/>
    </source>
</evidence>
<comment type="caution">
    <text evidence="1">The sequence shown here is derived from an EMBL/GenBank/DDBJ whole genome shotgun (WGS) entry which is preliminary data.</text>
</comment>
<organism evidence="1 2">
    <name type="scientific">Leucogyrophana mollusca</name>
    <dbReference type="NCBI Taxonomy" id="85980"/>
    <lineage>
        <taxon>Eukaryota</taxon>
        <taxon>Fungi</taxon>
        <taxon>Dikarya</taxon>
        <taxon>Basidiomycota</taxon>
        <taxon>Agaricomycotina</taxon>
        <taxon>Agaricomycetes</taxon>
        <taxon>Agaricomycetidae</taxon>
        <taxon>Boletales</taxon>
        <taxon>Boletales incertae sedis</taxon>
        <taxon>Leucogyrophana</taxon>
    </lineage>
</organism>
<evidence type="ECO:0000313" key="1">
    <source>
        <dbReference type="EMBL" id="KAH7923792.1"/>
    </source>
</evidence>
<proteinExistence type="predicted"/>
<name>A0ACB8BG59_9AGAM</name>